<sequence>MEFLYACTGSRKSPGQMARDTGSVTAVGFIILRSSMYSPCRKDRRIARAVSWCCGCKIAAGPAGLSRMEHAISAPFAQDGLSTDSFRRAIALAGRHREAKRKKKANRERRRRHAGSSLLEETDEDSETDSTTSSTERSMN</sequence>
<evidence type="ECO:0000256" key="1">
    <source>
        <dbReference type="SAM" id="MobiDB-lite"/>
    </source>
</evidence>
<evidence type="ECO:0000313" key="2">
    <source>
        <dbReference type="EMBL" id="EYB98960.1"/>
    </source>
</evidence>
<feature type="compositionally biased region" description="Basic residues" evidence="1">
    <location>
        <begin position="97"/>
        <end position="114"/>
    </location>
</feature>
<reference evidence="3" key="1">
    <citation type="journal article" date="2015" name="Nat. Genet.">
        <title>The genome and transcriptome of the zoonotic hookworm Ancylostoma ceylanicum identify infection-specific gene families.</title>
        <authorList>
            <person name="Schwarz E.M."/>
            <person name="Hu Y."/>
            <person name="Antoshechkin I."/>
            <person name="Miller M.M."/>
            <person name="Sternberg P.W."/>
            <person name="Aroian R.V."/>
        </authorList>
    </citation>
    <scope>NUCLEOTIDE SEQUENCE</scope>
    <source>
        <strain evidence="3">HY135</strain>
    </source>
</reference>
<keyword evidence="3" id="KW-1185">Reference proteome</keyword>
<accession>A0A016T8E5</accession>
<protein>
    <submittedName>
        <fullName evidence="2">Uncharacterized protein</fullName>
    </submittedName>
</protein>
<feature type="region of interest" description="Disordered" evidence="1">
    <location>
        <begin position="92"/>
        <end position="140"/>
    </location>
</feature>
<name>A0A016T8E5_9BILA</name>
<dbReference type="Proteomes" id="UP000024635">
    <property type="component" value="Unassembled WGS sequence"/>
</dbReference>
<organism evidence="2 3">
    <name type="scientific">Ancylostoma ceylanicum</name>
    <dbReference type="NCBI Taxonomy" id="53326"/>
    <lineage>
        <taxon>Eukaryota</taxon>
        <taxon>Metazoa</taxon>
        <taxon>Ecdysozoa</taxon>
        <taxon>Nematoda</taxon>
        <taxon>Chromadorea</taxon>
        <taxon>Rhabditida</taxon>
        <taxon>Rhabditina</taxon>
        <taxon>Rhabditomorpha</taxon>
        <taxon>Strongyloidea</taxon>
        <taxon>Ancylostomatidae</taxon>
        <taxon>Ancylostomatinae</taxon>
        <taxon>Ancylostoma</taxon>
    </lineage>
</organism>
<gene>
    <name evidence="2" type="primary">Acey_s0126.g1322</name>
    <name evidence="2" type="ORF">Y032_0126g1322</name>
</gene>
<proteinExistence type="predicted"/>
<feature type="compositionally biased region" description="Low complexity" evidence="1">
    <location>
        <begin position="129"/>
        <end position="140"/>
    </location>
</feature>
<dbReference type="EMBL" id="JARK01001462">
    <property type="protein sequence ID" value="EYB98960.1"/>
    <property type="molecule type" value="Genomic_DNA"/>
</dbReference>
<dbReference type="AlphaFoldDB" id="A0A016T8E5"/>
<evidence type="ECO:0000313" key="3">
    <source>
        <dbReference type="Proteomes" id="UP000024635"/>
    </source>
</evidence>
<comment type="caution">
    <text evidence="2">The sequence shown here is derived from an EMBL/GenBank/DDBJ whole genome shotgun (WGS) entry which is preliminary data.</text>
</comment>